<dbReference type="Proteomes" id="UP000242525">
    <property type="component" value="Unassembled WGS sequence"/>
</dbReference>
<organism evidence="1 2">
    <name type="scientific">Geotrichum candidum</name>
    <name type="common">Oospora lactis</name>
    <name type="synonym">Dipodascus geotrichum</name>
    <dbReference type="NCBI Taxonomy" id="1173061"/>
    <lineage>
        <taxon>Eukaryota</taxon>
        <taxon>Fungi</taxon>
        <taxon>Dikarya</taxon>
        <taxon>Ascomycota</taxon>
        <taxon>Saccharomycotina</taxon>
        <taxon>Dipodascomycetes</taxon>
        <taxon>Dipodascales</taxon>
        <taxon>Dipodascaceae</taxon>
        <taxon>Geotrichum</taxon>
    </lineage>
</organism>
<dbReference type="OrthoDB" id="4090463at2759"/>
<evidence type="ECO:0000313" key="1">
    <source>
        <dbReference type="EMBL" id="CDO51804.1"/>
    </source>
</evidence>
<keyword evidence="2" id="KW-1185">Reference proteome</keyword>
<comment type="caution">
    <text evidence="1">The sequence shown here is derived from an EMBL/GenBank/DDBJ whole genome shotgun (WGS) entry which is preliminary data.</text>
</comment>
<reference evidence="1" key="1">
    <citation type="submission" date="2014-03" db="EMBL/GenBank/DDBJ databases">
        <authorList>
            <person name="Casaregola S."/>
        </authorList>
    </citation>
    <scope>NUCLEOTIDE SEQUENCE [LARGE SCALE GENOMIC DNA]</scope>
    <source>
        <strain evidence="1">CLIB 918</strain>
    </source>
</reference>
<protein>
    <submittedName>
        <fullName evidence="1">Uncharacterized protein</fullName>
    </submittedName>
</protein>
<gene>
    <name evidence="1" type="ORF">BN980_GECA02s01121g</name>
</gene>
<dbReference type="AlphaFoldDB" id="A0A0J9X3W7"/>
<dbReference type="EMBL" id="CCBN010000002">
    <property type="protein sequence ID" value="CDO51804.1"/>
    <property type="molecule type" value="Genomic_DNA"/>
</dbReference>
<accession>A0A0J9X3W7</accession>
<sequence length="154" mass="16917">MTVVTSAQTSYQNQPGYNDCLLPPTNASFLASAAKSSATITGDSKTAASDGSTESEVDLKDLIDAQLVKLLTMPTSLPDREFTHYKAKLTTNLPRDLHLVQAWLSALDESTNESAKEKQQEVRQQVIDYMLHHNGVSIWALPLRKVVESLVISE</sequence>
<proteinExistence type="predicted"/>
<evidence type="ECO:0000313" key="2">
    <source>
        <dbReference type="Proteomes" id="UP000242525"/>
    </source>
</evidence>
<name>A0A0J9X3W7_GEOCN</name>